<protein>
    <recommendedName>
        <fullName evidence="3">UDP-N-acetylglucosamine transferase subunit ALG14</fullName>
    </recommendedName>
</protein>
<dbReference type="GO" id="GO:0006488">
    <property type="term" value="P:dolichol-linked oligosaccharide biosynthetic process"/>
    <property type="evidence" value="ECO:0007669"/>
    <property type="project" value="InterPro"/>
</dbReference>
<evidence type="ECO:0000256" key="7">
    <source>
        <dbReference type="ARBA" id="ARBA00023136"/>
    </source>
</evidence>
<evidence type="ECO:0000256" key="5">
    <source>
        <dbReference type="ARBA" id="ARBA00022824"/>
    </source>
</evidence>
<gene>
    <name evidence="9" type="ORF">NDN08_002766</name>
</gene>
<dbReference type="Gene3D" id="3.40.50.2000">
    <property type="entry name" value="Glycogen Phosphorylase B"/>
    <property type="match status" value="1"/>
</dbReference>
<dbReference type="PANTHER" id="PTHR12154:SF4">
    <property type="entry name" value="UDP-N-ACETYLGLUCOSAMINE TRANSFERASE SUBUNIT ALG14 HOMOLOG"/>
    <property type="match status" value="1"/>
</dbReference>
<keyword evidence="5" id="KW-0256">Endoplasmic reticulum</keyword>
<keyword evidence="6 8" id="KW-1133">Transmembrane helix</keyword>
<dbReference type="EMBL" id="JAMWBK010000004">
    <property type="protein sequence ID" value="KAJ8906273.1"/>
    <property type="molecule type" value="Genomic_DNA"/>
</dbReference>
<proteinExistence type="inferred from homology"/>
<dbReference type="Pfam" id="PF08660">
    <property type="entry name" value="Alg14"/>
    <property type="match status" value="1"/>
</dbReference>
<evidence type="ECO:0000256" key="3">
    <source>
        <dbReference type="ARBA" id="ARBA00017467"/>
    </source>
</evidence>
<name>A0AAV8UUP8_9RHOD</name>
<evidence type="ECO:0000313" key="10">
    <source>
        <dbReference type="Proteomes" id="UP001157974"/>
    </source>
</evidence>
<accession>A0AAV8UUP8</accession>
<dbReference type="Proteomes" id="UP001157974">
    <property type="component" value="Unassembled WGS sequence"/>
</dbReference>
<dbReference type="GO" id="GO:0043541">
    <property type="term" value="C:UDP-N-acetylglucosamine transferase complex"/>
    <property type="evidence" value="ECO:0007669"/>
    <property type="project" value="TreeGrafter"/>
</dbReference>
<evidence type="ECO:0000256" key="4">
    <source>
        <dbReference type="ARBA" id="ARBA00022692"/>
    </source>
</evidence>
<keyword evidence="4 8" id="KW-0812">Transmembrane</keyword>
<evidence type="ECO:0000256" key="2">
    <source>
        <dbReference type="ARBA" id="ARBA00009731"/>
    </source>
</evidence>
<comment type="caution">
    <text evidence="9">The sequence shown here is derived from an EMBL/GenBank/DDBJ whole genome shotgun (WGS) entry which is preliminary data.</text>
</comment>
<feature type="transmembrane region" description="Helical" evidence="8">
    <location>
        <begin position="88"/>
        <end position="107"/>
    </location>
</feature>
<organism evidence="9 10">
    <name type="scientific">Rhodosorus marinus</name>
    <dbReference type="NCBI Taxonomy" id="101924"/>
    <lineage>
        <taxon>Eukaryota</taxon>
        <taxon>Rhodophyta</taxon>
        <taxon>Stylonematophyceae</taxon>
        <taxon>Stylonematales</taxon>
        <taxon>Stylonemataceae</taxon>
        <taxon>Rhodosorus</taxon>
    </lineage>
</organism>
<dbReference type="GO" id="GO:0004577">
    <property type="term" value="F:N-acetylglucosaminyldiphosphodolichol N-acetylglucosaminyltransferase activity"/>
    <property type="evidence" value="ECO:0007669"/>
    <property type="project" value="TreeGrafter"/>
</dbReference>
<feature type="transmembrane region" description="Helical" evidence="8">
    <location>
        <begin position="58"/>
        <end position="76"/>
    </location>
</feature>
<comment type="subcellular location">
    <subcellularLocation>
        <location evidence="1">Endoplasmic reticulum membrane</location>
        <topology evidence="1">Single-pass membrane protein</topology>
    </subcellularLocation>
</comment>
<evidence type="ECO:0000256" key="8">
    <source>
        <dbReference type="SAM" id="Phobius"/>
    </source>
</evidence>
<evidence type="ECO:0000313" key="9">
    <source>
        <dbReference type="EMBL" id="KAJ8906273.1"/>
    </source>
</evidence>
<evidence type="ECO:0000256" key="6">
    <source>
        <dbReference type="ARBA" id="ARBA00022989"/>
    </source>
</evidence>
<keyword evidence="7 8" id="KW-0472">Membrane</keyword>
<reference evidence="9 10" key="1">
    <citation type="journal article" date="2023" name="Nat. Commun.">
        <title>Origin of minicircular mitochondrial genomes in red algae.</title>
        <authorList>
            <person name="Lee Y."/>
            <person name="Cho C.H."/>
            <person name="Lee Y.M."/>
            <person name="Park S.I."/>
            <person name="Yang J.H."/>
            <person name="West J.A."/>
            <person name="Bhattacharya D."/>
            <person name="Yoon H.S."/>
        </authorList>
    </citation>
    <scope>NUCLEOTIDE SEQUENCE [LARGE SCALE GENOMIC DNA]</scope>
    <source>
        <strain evidence="9 10">CCMP1338</strain>
        <tissue evidence="9">Whole cell</tissue>
    </source>
</reference>
<sequence>MLKHISASPVRLERVVYVVAKTDSHSASKAANNHEELLQNVPHKFYFVPRAREVGQSYWTAAISTVYALVYSLSIVPRESPGVLLVNGPGTCVPLAISAFLFNVMLVTKCRIIFVESVARVKSLSLSGKVVYPFADRFLVQWPLLSDRYRLCEYHGRLI</sequence>
<dbReference type="AlphaFoldDB" id="A0AAV8UUP8"/>
<comment type="similarity">
    <text evidence="2">Belongs to the ALG14 family.</text>
</comment>
<keyword evidence="10" id="KW-1185">Reference proteome</keyword>
<dbReference type="PANTHER" id="PTHR12154">
    <property type="entry name" value="GLYCOSYL TRANSFERASE-RELATED"/>
    <property type="match status" value="1"/>
</dbReference>
<evidence type="ECO:0000256" key="1">
    <source>
        <dbReference type="ARBA" id="ARBA00004389"/>
    </source>
</evidence>
<dbReference type="InterPro" id="IPR013969">
    <property type="entry name" value="Oligosacch_biosynth_Alg14"/>
</dbReference>